<dbReference type="EMBL" id="CM016554">
    <property type="protein sequence ID" value="TKW24515.1"/>
    <property type="molecule type" value="Genomic_DNA"/>
</dbReference>
<dbReference type="PANTHER" id="PTHR33825:SF4">
    <property type="entry name" value="OS05G0137600 PROTEIN"/>
    <property type="match status" value="1"/>
</dbReference>
<reference evidence="2 3" key="1">
    <citation type="submission" date="2019-03" db="EMBL/GenBank/DDBJ databases">
        <title>WGS assembly of Setaria viridis.</title>
        <authorList>
            <person name="Huang P."/>
            <person name="Jenkins J."/>
            <person name="Grimwood J."/>
            <person name="Barry K."/>
            <person name="Healey A."/>
            <person name="Mamidi S."/>
            <person name="Sreedasyam A."/>
            <person name="Shu S."/>
            <person name="Feldman M."/>
            <person name="Wu J."/>
            <person name="Yu Y."/>
            <person name="Chen C."/>
            <person name="Johnson J."/>
            <person name="Rokhsar D."/>
            <person name="Baxter I."/>
            <person name="Schmutz J."/>
            <person name="Brutnell T."/>
            <person name="Kellogg E."/>
        </authorList>
    </citation>
    <scope>NUCLEOTIDE SEQUENCE [LARGE SCALE GENOMIC DNA]</scope>
    <source>
        <strain evidence="3">cv. A10</strain>
    </source>
</reference>
<protein>
    <submittedName>
        <fullName evidence="2">Uncharacterized protein</fullName>
    </submittedName>
</protein>
<dbReference type="Gramene" id="TKW24517">
    <property type="protein sequence ID" value="TKW24517"/>
    <property type="gene ID" value="SEVIR_3G055600v2"/>
</dbReference>
<dbReference type="PANTHER" id="PTHR33825">
    <property type="entry name" value="CHITINASE-LIKE PROTEIN"/>
    <property type="match status" value="1"/>
</dbReference>
<dbReference type="AlphaFoldDB" id="A0A4U6VJS5"/>
<dbReference type="EMBL" id="CM016554">
    <property type="protein sequence ID" value="TKW24518.1"/>
    <property type="molecule type" value="Genomic_DNA"/>
</dbReference>
<evidence type="ECO:0000313" key="3">
    <source>
        <dbReference type="Proteomes" id="UP000298652"/>
    </source>
</evidence>
<keyword evidence="3" id="KW-1185">Reference proteome</keyword>
<organism evidence="2 3">
    <name type="scientific">Setaria viridis</name>
    <name type="common">Green bristlegrass</name>
    <name type="synonym">Setaria italica subsp. viridis</name>
    <dbReference type="NCBI Taxonomy" id="4556"/>
    <lineage>
        <taxon>Eukaryota</taxon>
        <taxon>Viridiplantae</taxon>
        <taxon>Streptophyta</taxon>
        <taxon>Embryophyta</taxon>
        <taxon>Tracheophyta</taxon>
        <taxon>Spermatophyta</taxon>
        <taxon>Magnoliopsida</taxon>
        <taxon>Liliopsida</taxon>
        <taxon>Poales</taxon>
        <taxon>Poaceae</taxon>
        <taxon>PACMAD clade</taxon>
        <taxon>Panicoideae</taxon>
        <taxon>Panicodae</taxon>
        <taxon>Paniceae</taxon>
        <taxon>Cenchrinae</taxon>
        <taxon>Setaria</taxon>
    </lineage>
</organism>
<evidence type="ECO:0000313" key="2">
    <source>
        <dbReference type="EMBL" id="TKW24517.1"/>
    </source>
</evidence>
<dbReference type="OMA" id="SFPTWRA"/>
<dbReference type="EMBL" id="CM016554">
    <property type="protein sequence ID" value="TKW24517.1"/>
    <property type="molecule type" value="Genomic_DNA"/>
</dbReference>
<dbReference type="Gramene" id="TKW24515">
    <property type="protein sequence ID" value="TKW24515"/>
    <property type="gene ID" value="SEVIR_3G055600v2"/>
</dbReference>
<keyword evidence="1" id="KW-0812">Transmembrane</keyword>
<name>A0A4U6VJS5_SETVI</name>
<accession>A0A4U6VJS5</accession>
<proteinExistence type="predicted"/>
<dbReference type="Proteomes" id="UP000298652">
    <property type="component" value="Chromosome 3"/>
</dbReference>
<keyword evidence="1" id="KW-0472">Membrane</keyword>
<dbReference type="Gramene" id="TKW24518">
    <property type="protein sequence ID" value="TKW24518"/>
    <property type="gene ID" value="SEVIR_3G055600v2"/>
</dbReference>
<gene>
    <name evidence="2" type="ORF">SEVIR_3G055600v2</name>
</gene>
<keyword evidence="1" id="KW-1133">Transmembrane helix</keyword>
<sequence>MSSPPALVSSPAVRQLPPWRPLRRRLVPRLACASRTSCELARGASVRYRQQPEPRLVAAQSHHPPALAAVGSVRRDAETGLALLLLVLAAVMSCFLSLTILSFSACRALHKLETAANKLAKLVAEEAPGTLSLLKLSFLEVNDLTSQLKNLRKSLTISRFGKQASTKASSRT</sequence>
<evidence type="ECO:0000256" key="1">
    <source>
        <dbReference type="SAM" id="Phobius"/>
    </source>
</evidence>
<feature type="transmembrane region" description="Helical" evidence="1">
    <location>
        <begin position="81"/>
        <end position="103"/>
    </location>
</feature>